<organism evidence="1 2">
    <name type="scientific">Winogradskyella pulchriflava</name>
    <dbReference type="NCBI Taxonomy" id="1110688"/>
    <lineage>
        <taxon>Bacteria</taxon>
        <taxon>Pseudomonadati</taxon>
        <taxon>Bacteroidota</taxon>
        <taxon>Flavobacteriia</taxon>
        <taxon>Flavobacteriales</taxon>
        <taxon>Flavobacteriaceae</taxon>
        <taxon>Winogradskyella</taxon>
    </lineage>
</organism>
<protein>
    <submittedName>
        <fullName evidence="1">Uncharacterized protein</fullName>
    </submittedName>
</protein>
<gene>
    <name evidence="1" type="ORF">ACFFGA_10265</name>
</gene>
<evidence type="ECO:0000313" key="1">
    <source>
        <dbReference type="EMBL" id="MFC0604937.1"/>
    </source>
</evidence>
<reference evidence="1 2" key="1">
    <citation type="submission" date="2024-09" db="EMBL/GenBank/DDBJ databases">
        <authorList>
            <person name="Sun Q."/>
            <person name="Mori K."/>
        </authorList>
    </citation>
    <scope>NUCLEOTIDE SEQUENCE [LARGE SCALE GENOMIC DNA]</scope>
    <source>
        <strain evidence="1 2">NCAIM B.02481</strain>
    </source>
</reference>
<comment type="caution">
    <text evidence="1">The sequence shown here is derived from an EMBL/GenBank/DDBJ whole genome shotgun (WGS) entry which is preliminary data.</text>
</comment>
<dbReference type="RefSeq" id="WP_386063429.1">
    <property type="nucleotide sequence ID" value="NZ_JBHLTQ010000005.1"/>
</dbReference>
<name>A0ABV6Q9M6_9FLAO</name>
<dbReference type="Proteomes" id="UP001589832">
    <property type="component" value="Unassembled WGS sequence"/>
</dbReference>
<dbReference type="EMBL" id="JBHLTQ010000005">
    <property type="protein sequence ID" value="MFC0604937.1"/>
    <property type="molecule type" value="Genomic_DNA"/>
</dbReference>
<accession>A0ABV6Q9M6</accession>
<evidence type="ECO:0000313" key="2">
    <source>
        <dbReference type="Proteomes" id="UP001589832"/>
    </source>
</evidence>
<keyword evidence="2" id="KW-1185">Reference proteome</keyword>
<proteinExistence type="predicted"/>
<sequence>MDCLKTYNHFYKKAQDVSKRMIIAKMRQAKLKNRPFSTIHNNITRDLHHYINDNYTNNLETNFNEAYSMFQKKHTYYDGTESDRIKWILEDEVKKAFEKNHVSSYAAFISDLAVEASLNMALNHYYNYRDYYQLVYDLNKYEFFFFKDFVGISFKDSEYFKNMIDDKYPQKAKEREQKMKMLAPQSPIKKETKDITDKSKSEKELSIMELLDSFSDDEKFLIIHIINILISKSSPLQLTDLMKLVRIVGTYDDLAIFLKSAKGVTAYTKVSKGVDYYRGDNQLKIINSTIQKLSSFNIEIVNHQLLQMRHIHLNNKVNIRKS</sequence>